<dbReference type="Pfam" id="PF02575">
    <property type="entry name" value="YbaB_DNA_bd"/>
    <property type="match status" value="1"/>
</dbReference>
<dbReference type="Gene3D" id="3.30.1310.10">
    <property type="entry name" value="Nucleoid-associated protein YbaB-like domain"/>
    <property type="match status" value="1"/>
</dbReference>
<comment type="caution">
    <text evidence="2">The sequence shown here is derived from an EMBL/GenBank/DDBJ whole genome shotgun (WGS) entry which is preliminary data.</text>
</comment>
<feature type="compositionally biased region" description="Low complexity" evidence="1">
    <location>
        <begin position="142"/>
        <end position="154"/>
    </location>
</feature>
<dbReference type="InterPro" id="IPR036894">
    <property type="entry name" value="YbaB-like_sf"/>
</dbReference>
<feature type="compositionally biased region" description="Polar residues" evidence="1">
    <location>
        <begin position="166"/>
        <end position="182"/>
    </location>
</feature>
<organism evidence="2 3">
    <name type="scientific">Nocardia bhagyanarayanae</name>
    <dbReference type="NCBI Taxonomy" id="1215925"/>
    <lineage>
        <taxon>Bacteria</taxon>
        <taxon>Bacillati</taxon>
        <taxon>Actinomycetota</taxon>
        <taxon>Actinomycetes</taxon>
        <taxon>Mycobacteriales</taxon>
        <taxon>Nocardiaceae</taxon>
        <taxon>Nocardia</taxon>
    </lineage>
</organism>
<dbReference type="InterPro" id="IPR004401">
    <property type="entry name" value="YbaB/EbfC"/>
</dbReference>
<sequence>MGDQGPATARIERLQDAMARARGTASSADGSVTVVVGANGVLHAITVSDSSTLTAGRLADVVVELHKLAFTRAADAVREAVEQLDATGSADDAAGSGGGAGLGEGADSETADGSSKNPARHRDAENSRSGSGVDKDNDAERGSTSSSGRLSSSGAKVGSRPDTLATHGSNTNPESNPRTSVGYSAGPDSNSGFGPGSDPGSDSGFDSAGVTAELETDAAQDDPMHHVIQPFAGPDDDDHYFTARPQHPRPRRAPLPATTSAPEPDWLPAPPPRAHLTNDPPALCPPTDSASATNNPLAMPDWLEPLFPELAGDDDLYPLYDSWDDWDRGPR</sequence>
<feature type="compositionally biased region" description="Low complexity" evidence="1">
    <location>
        <begin position="254"/>
        <end position="264"/>
    </location>
</feature>
<keyword evidence="3" id="KW-1185">Reference proteome</keyword>
<accession>A0A543FA02</accession>
<dbReference type="EMBL" id="VFPG01000001">
    <property type="protein sequence ID" value="TQM30645.1"/>
    <property type="molecule type" value="Genomic_DNA"/>
</dbReference>
<dbReference type="Proteomes" id="UP000316331">
    <property type="component" value="Unassembled WGS sequence"/>
</dbReference>
<evidence type="ECO:0000256" key="1">
    <source>
        <dbReference type="SAM" id="MobiDB-lite"/>
    </source>
</evidence>
<dbReference type="RefSeq" id="WP_141808895.1">
    <property type="nucleotide sequence ID" value="NZ_VFPG01000001.1"/>
</dbReference>
<evidence type="ECO:0000313" key="3">
    <source>
        <dbReference type="Proteomes" id="UP000316331"/>
    </source>
</evidence>
<dbReference type="AlphaFoldDB" id="A0A543FA02"/>
<evidence type="ECO:0000313" key="2">
    <source>
        <dbReference type="EMBL" id="TQM30645.1"/>
    </source>
</evidence>
<feature type="compositionally biased region" description="Gly residues" evidence="1">
    <location>
        <begin position="95"/>
        <end position="104"/>
    </location>
</feature>
<name>A0A543FA02_9NOCA</name>
<protein>
    <submittedName>
        <fullName evidence="2">YbaB/EbfC DNA-binding family protein</fullName>
    </submittedName>
</protein>
<reference evidence="2 3" key="1">
    <citation type="submission" date="2019-06" db="EMBL/GenBank/DDBJ databases">
        <title>Sequencing the genomes of 1000 actinobacteria strains.</title>
        <authorList>
            <person name="Klenk H.-P."/>
        </authorList>
    </citation>
    <scope>NUCLEOTIDE SEQUENCE [LARGE SCALE GENOMIC DNA]</scope>
    <source>
        <strain evidence="2 3">DSM 103495</strain>
    </source>
</reference>
<feature type="compositionally biased region" description="Low complexity" evidence="1">
    <location>
        <begin position="186"/>
        <end position="207"/>
    </location>
</feature>
<dbReference type="GO" id="GO:0003677">
    <property type="term" value="F:DNA binding"/>
    <property type="evidence" value="ECO:0007669"/>
    <property type="project" value="UniProtKB-KW"/>
</dbReference>
<gene>
    <name evidence="2" type="ORF">FB390_2279</name>
</gene>
<dbReference type="OrthoDB" id="4550545at2"/>
<keyword evidence="2" id="KW-0238">DNA-binding</keyword>
<feature type="region of interest" description="Disordered" evidence="1">
    <location>
        <begin position="86"/>
        <end position="297"/>
    </location>
</feature>
<proteinExistence type="predicted"/>